<proteinExistence type="predicted"/>
<dbReference type="RefSeq" id="WP_117680722.1">
    <property type="nucleotide sequence ID" value="NZ_QSRK01000004.1"/>
</dbReference>
<gene>
    <name evidence="1" type="ORF">DXC80_03930</name>
</gene>
<comment type="caution">
    <text evidence="1">The sequence shown here is derived from an EMBL/GenBank/DDBJ whole genome shotgun (WGS) entry which is preliminary data.</text>
</comment>
<dbReference type="Proteomes" id="UP000260795">
    <property type="component" value="Unassembled WGS sequence"/>
</dbReference>
<organism evidence="1 2">
    <name type="scientific">Bacteroides uniformis</name>
    <dbReference type="NCBI Taxonomy" id="820"/>
    <lineage>
        <taxon>Bacteria</taxon>
        <taxon>Pseudomonadati</taxon>
        <taxon>Bacteroidota</taxon>
        <taxon>Bacteroidia</taxon>
        <taxon>Bacteroidales</taxon>
        <taxon>Bacteroidaceae</taxon>
        <taxon>Bacteroides</taxon>
    </lineage>
</organism>
<reference evidence="1 2" key="1">
    <citation type="submission" date="2018-08" db="EMBL/GenBank/DDBJ databases">
        <title>A genome reference for cultivated species of the human gut microbiota.</title>
        <authorList>
            <person name="Zou Y."/>
            <person name="Xue W."/>
            <person name="Luo G."/>
        </authorList>
    </citation>
    <scope>NUCLEOTIDE SEQUENCE [LARGE SCALE GENOMIC DNA]</scope>
    <source>
        <strain evidence="1 2">TF08-13</strain>
    </source>
</reference>
<dbReference type="AlphaFoldDB" id="A0A3E4R7S3"/>
<protein>
    <submittedName>
        <fullName evidence="1">Uncharacterized protein</fullName>
    </submittedName>
</protein>
<evidence type="ECO:0000313" key="2">
    <source>
        <dbReference type="Proteomes" id="UP000260795"/>
    </source>
</evidence>
<accession>A0A3E4R7S3</accession>
<evidence type="ECO:0000313" key="1">
    <source>
        <dbReference type="EMBL" id="RGL16328.1"/>
    </source>
</evidence>
<dbReference type="EMBL" id="QSRK01000004">
    <property type="protein sequence ID" value="RGL16328.1"/>
    <property type="molecule type" value="Genomic_DNA"/>
</dbReference>
<name>A0A3E4R7S3_BACUN</name>
<sequence length="129" mass="14782">MTFHQLAHIADVINANSTCYNAIVPYVQNAYMQRRGKTLIPSSCLVLEIMVRGKTKNPIHRTAWKVYEKDIESIIRKLERKDATITTRLEQLALSVHDVEVIVRRATYNTLRLRMVPIGLEILDNLHGG</sequence>